<evidence type="ECO:0000259" key="2">
    <source>
        <dbReference type="Pfam" id="PF12237"/>
    </source>
</evidence>
<dbReference type="InterPro" id="IPR022035">
    <property type="entry name" value="PCIF1_WW"/>
</dbReference>
<feature type="compositionally biased region" description="Acidic residues" evidence="1">
    <location>
        <begin position="323"/>
        <end position="339"/>
    </location>
</feature>
<evidence type="ECO:0000313" key="4">
    <source>
        <dbReference type="Proteomes" id="UP000007799"/>
    </source>
</evidence>
<dbReference type="Pfam" id="PF12237">
    <property type="entry name" value="PCIF1_WW"/>
    <property type="match status" value="1"/>
</dbReference>
<dbReference type="OrthoDB" id="193787at2759"/>
<accession>F2UEQ7</accession>
<dbReference type="GeneID" id="16072719"/>
<dbReference type="PANTHER" id="PTHR21727">
    <property type="entry name" value="PHOSPHORYLATED CTD INTERACTING FACTOR 1"/>
    <property type="match status" value="1"/>
</dbReference>
<dbReference type="GO" id="GO:0016422">
    <property type="term" value="F:mRNA (2'-O-methyladenosine-N6-)-methyltransferase activity"/>
    <property type="evidence" value="ECO:0007669"/>
    <property type="project" value="InterPro"/>
</dbReference>
<keyword evidence="4" id="KW-1185">Reference proteome</keyword>
<protein>
    <recommendedName>
        <fullName evidence="2">PCIF1 WW domain-containing protein</fullName>
    </recommendedName>
</protein>
<dbReference type="KEGG" id="sre:PTSG_06762"/>
<dbReference type="AlphaFoldDB" id="F2UEQ7"/>
<name>F2UEQ7_SALR5</name>
<proteinExistence type="predicted"/>
<dbReference type="Proteomes" id="UP000007799">
    <property type="component" value="Unassembled WGS sequence"/>
</dbReference>
<dbReference type="RefSeq" id="XP_004992160.1">
    <property type="nucleotide sequence ID" value="XM_004992103.1"/>
</dbReference>
<evidence type="ECO:0000256" key="1">
    <source>
        <dbReference type="SAM" id="MobiDB-lite"/>
    </source>
</evidence>
<feature type="compositionally biased region" description="Basic and acidic residues" evidence="1">
    <location>
        <begin position="313"/>
        <end position="322"/>
    </location>
</feature>
<feature type="domain" description="PCIF1 WW" evidence="2">
    <location>
        <begin position="66"/>
        <end position="231"/>
    </location>
</feature>
<sequence length="352" mass="39543">MEEGEGDLRVIALEHDGDRVSINKFHHEKLRRLYAIHSKQHVDGCRYHQQQAAGSYDTQEAAASPCECPVDEQHFARCLYVLARRYKTFIGDEAEGGAFHAAAPETTFDTLREDFEVSQEQFASPFNCHFRKFCSAFPDIDVWFGSVGSFFDFSPVEGSFETGPPYTEEVMDMMADRLEHLLDNSTGPLSFIVFVPQWRSPACHALVSMDNSRYLRAHFVAPGHQHTYITGVQHTEGGQGGHRYYVVPHGTELFFLQNDAAYAKWPPTQHKINRFKASLGIKVDAGPFKCEPDLVPQRPKTKTAATVSTGRAVVDKGRHDDRDDGDGDGDDDDDDDDDHGDQPSKRAKRSTQ</sequence>
<dbReference type="EMBL" id="GL832971">
    <property type="protein sequence ID" value="EGD75107.1"/>
    <property type="molecule type" value="Genomic_DNA"/>
</dbReference>
<dbReference type="PANTHER" id="PTHR21727:SF0">
    <property type="entry name" value="MRNA (2'-O-METHYLADENOSINE-N(6)-)-METHYLTRANSFERASE"/>
    <property type="match status" value="1"/>
</dbReference>
<organism evidence="4">
    <name type="scientific">Salpingoeca rosetta (strain ATCC 50818 / BSB-021)</name>
    <dbReference type="NCBI Taxonomy" id="946362"/>
    <lineage>
        <taxon>Eukaryota</taxon>
        <taxon>Choanoflagellata</taxon>
        <taxon>Craspedida</taxon>
        <taxon>Salpingoecidae</taxon>
        <taxon>Salpingoeca</taxon>
    </lineage>
</organism>
<reference evidence="3" key="1">
    <citation type="submission" date="2009-08" db="EMBL/GenBank/DDBJ databases">
        <title>Annotation of Salpingoeca rosetta.</title>
        <authorList>
            <consortium name="The Broad Institute Genome Sequencing Platform"/>
            <person name="Russ C."/>
            <person name="Cuomo C."/>
            <person name="Burger G."/>
            <person name="Gray M.W."/>
            <person name="Holland P.W.H."/>
            <person name="King N."/>
            <person name="Lang F.B.F."/>
            <person name="Roger A.J."/>
            <person name="Ruiz-Trillo I."/>
            <person name="Young S.K."/>
            <person name="Zeng Q."/>
            <person name="Gargeya S."/>
            <person name="Alvarado L."/>
            <person name="Berlin A."/>
            <person name="Chapman S.B."/>
            <person name="Chen Z."/>
            <person name="Freedman E."/>
            <person name="Gellesch M."/>
            <person name="Goldberg J."/>
            <person name="Griggs A."/>
            <person name="Gujja S."/>
            <person name="Heilman E."/>
            <person name="Heiman D."/>
            <person name="Howarth C."/>
            <person name="Mehta T."/>
            <person name="Neiman D."/>
            <person name="Pearson M."/>
            <person name="Roberts A."/>
            <person name="Saif S."/>
            <person name="Shea T."/>
            <person name="Shenoy N."/>
            <person name="Sisk P."/>
            <person name="Stolte C."/>
            <person name="Sykes S."/>
            <person name="White J."/>
            <person name="Yandava C."/>
            <person name="Haas B."/>
            <person name="Nusbaum C."/>
            <person name="Birren B."/>
        </authorList>
    </citation>
    <scope>NUCLEOTIDE SEQUENCE [LARGE SCALE GENOMIC DNA]</scope>
    <source>
        <strain evidence="3">ATCC 50818</strain>
    </source>
</reference>
<evidence type="ECO:0000313" key="3">
    <source>
        <dbReference type="EMBL" id="EGD75107.1"/>
    </source>
</evidence>
<dbReference type="InParanoid" id="F2UEQ7"/>
<dbReference type="InterPro" id="IPR039881">
    <property type="entry name" value="PCIF1-like"/>
</dbReference>
<dbReference type="eggNOG" id="ENOG502QVT7">
    <property type="taxonomic scope" value="Eukaryota"/>
</dbReference>
<dbReference type="SMR" id="F2UEQ7"/>
<gene>
    <name evidence="3" type="ORF">PTSG_06762</name>
</gene>
<dbReference type="GO" id="GO:0099122">
    <property type="term" value="F:RNA polymerase II C-terminal domain binding"/>
    <property type="evidence" value="ECO:0007669"/>
    <property type="project" value="InterPro"/>
</dbReference>
<feature type="region of interest" description="Disordered" evidence="1">
    <location>
        <begin position="292"/>
        <end position="352"/>
    </location>
</feature>